<protein>
    <submittedName>
        <fullName evidence="5">DNA/RNA non-specific endonuclease</fullName>
    </submittedName>
</protein>
<dbReference type="AlphaFoldDB" id="A0A930VRX4"/>
<accession>A0A930VRX4</accession>
<dbReference type="Pfam" id="PF01223">
    <property type="entry name" value="Endonuclease_NS"/>
    <property type="match status" value="1"/>
</dbReference>
<dbReference type="PANTHER" id="PTHR13966">
    <property type="entry name" value="ENDONUCLEASE RELATED"/>
    <property type="match status" value="1"/>
</dbReference>
<feature type="active site" description="Proton acceptor" evidence="1">
    <location>
        <position position="468"/>
    </location>
</feature>
<evidence type="ECO:0000256" key="2">
    <source>
        <dbReference type="PIRSR" id="PIRSR640255-2"/>
    </source>
</evidence>
<dbReference type="GO" id="GO:0003676">
    <property type="term" value="F:nucleic acid binding"/>
    <property type="evidence" value="ECO:0007669"/>
    <property type="project" value="InterPro"/>
</dbReference>
<keyword evidence="5" id="KW-0378">Hydrolase</keyword>
<gene>
    <name evidence="5" type="ORF">ISU10_19095</name>
</gene>
<evidence type="ECO:0000313" key="6">
    <source>
        <dbReference type="Proteomes" id="UP000660668"/>
    </source>
</evidence>
<keyword evidence="2" id="KW-0479">Metal-binding</keyword>
<name>A0A930VRX4_9ACTN</name>
<evidence type="ECO:0000259" key="4">
    <source>
        <dbReference type="SMART" id="SM00892"/>
    </source>
</evidence>
<proteinExistence type="predicted"/>
<evidence type="ECO:0000313" key="5">
    <source>
        <dbReference type="EMBL" id="MBF4769883.1"/>
    </source>
</evidence>
<keyword evidence="5" id="KW-0540">Nuclease</keyword>
<dbReference type="Gene3D" id="2.40.10.10">
    <property type="entry name" value="Trypsin-like serine proteases"/>
    <property type="match status" value="2"/>
</dbReference>
<dbReference type="InterPro" id="IPR044929">
    <property type="entry name" value="DNA/RNA_non-sp_Endonuclease_sf"/>
</dbReference>
<dbReference type="SMART" id="SM00892">
    <property type="entry name" value="Endonuclease_NS"/>
    <property type="match status" value="1"/>
</dbReference>
<dbReference type="InterPro" id="IPR001604">
    <property type="entry name" value="Endo_G_ENPP1-like_dom"/>
</dbReference>
<sequence>MTISDEERLAGVTRTLNRSPNLRAAIHRAAEDNTLADLVGPNLRAELARTPALEAIANGNALESTLPPLALEAIVKRIGRPPLLVANREIQLVPLDDFPATTPALIKGTEPLVQSVGRVAFVNASMAWGGTGWVVKADGSKRVVATNRHVAKIVASRAADGSAFFMRSPAGPRYGAMVDFGETLVPQPGSPEPFKVTRVIYLADDLSPDVALLEIEGDGLPSAFELADEEADAEELVALIGYPAFDSRNDVAAQEFYFHDLYDVKRYAPGKVLQPLGTETIFTHDCTSLGGNSGSPLLRLRDGKVVGLHFAGKFGVANSAVGVTTLRRVLDGNPPVTPFSSPATTTEATSDGTHEADFFAGRQGYDPAFLGGGQHLAPWPGLPDAVTAVLATPTDGTAANPHELRYTHFGVKYRSDRRQPLMTAVNIDGAKSVRIKRSRDRWFFDKRVPLEIQLNQDDFGDREIDRGHLVRREDPNWGDDIVAGPDGPTSVTASLANDDTFHYVNAALQTSKLNQGSQLWQGLENYLLDSARTKGFRLSVFTGPVFRPDDPDLHEDGRSPLLVPREFWKVAVMVATDDTGTERLHATAYLLSQGDLIRDLLERRSRNEAVEGFTLGEYRTFQIAVRDLADATGYDLSAYAAVDPLGASADTEGVAEGDPVFVPLEDLQQVVT</sequence>
<dbReference type="InterPro" id="IPR009003">
    <property type="entry name" value="Peptidase_S1_PA"/>
</dbReference>
<evidence type="ECO:0000256" key="1">
    <source>
        <dbReference type="PIRSR" id="PIRSR640255-1"/>
    </source>
</evidence>
<dbReference type="InterPro" id="IPR040255">
    <property type="entry name" value="Non-specific_endonuclease"/>
</dbReference>
<dbReference type="GO" id="GO:0016787">
    <property type="term" value="F:hydrolase activity"/>
    <property type="evidence" value="ECO:0007669"/>
    <property type="project" value="InterPro"/>
</dbReference>
<dbReference type="GO" id="GO:0046872">
    <property type="term" value="F:metal ion binding"/>
    <property type="evidence" value="ECO:0007669"/>
    <property type="project" value="UniProtKB-KW"/>
</dbReference>
<dbReference type="GO" id="GO:0004519">
    <property type="term" value="F:endonuclease activity"/>
    <property type="evidence" value="ECO:0007669"/>
    <property type="project" value="UniProtKB-KW"/>
</dbReference>
<dbReference type="Proteomes" id="UP000660668">
    <property type="component" value="Unassembled WGS sequence"/>
</dbReference>
<dbReference type="CDD" id="cd00091">
    <property type="entry name" value="NUC"/>
    <property type="match status" value="1"/>
</dbReference>
<dbReference type="InterPro" id="IPR044925">
    <property type="entry name" value="His-Me_finger_sf"/>
</dbReference>
<keyword evidence="5" id="KW-0255">Endonuclease</keyword>
<feature type="binding site" evidence="2">
    <location>
        <position position="514"/>
    </location>
    <ligand>
        <name>Mg(2+)</name>
        <dbReference type="ChEBI" id="CHEBI:18420"/>
        <note>catalytic</note>
    </ligand>
</feature>
<reference evidence="5" key="1">
    <citation type="submission" date="2020-11" db="EMBL/GenBank/DDBJ databases">
        <title>Nocardioides cynanchi sp. nov., isolated from soil of rhizosphere of Cynanchum wilfordii.</title>
        <authorList>
            <person name="Lee J.-S."/>
            <person name="Suh M.K."/>
            <person name="Kim J.-S."/>
        </authorList>
    </citation>
    <scope>NUCLEOTIDE SEQUENCE</scope>
    <source>
        <strain evidence="5">KCTC 19276</strain>
    </source>
</reference>
<keyword evidence="6" id="KW-1185">Reference proteome</keyword>
<dbReference type="EMBL" id="JADKPO010000034">
    <property type="protein sequence ID" value="MBF4769883.1"/>
    <property type="molecule type" value="Genomic_DNA"/>
</dbReference>
<dbReference type="SUPFAM" id="SSF54060">
    <property type="entry name" value="His-Me finger endonucleases"/>
    <property type="match status" value="1"/>
</dbReference>
<feature type="domain" description="DNA/RNA non-specific endonuclease/pyrophosphatase/phosphodiesterase" evidence="4">
    <location>
        <begin position="405"/>
        <end position="643"/>
    </location>
</feature>
<dbReference type="Pfam" id="PF13365">
    <property type="entry name" value="Trypsin_2"/>
    <property type="match status" value="1"/>
</dbReference>
<dbReference type="SMART" id="SM00477">
    <property type="entry name" value="NUC"/>
    <property type="match status" value="1"/>
</dbReference>
<comment type="caution">
    <text evidence="5">The sequence shown here is derived from an EMBL/GenBank/DDBJ whole genome shotgun (WGS) entry which is preliminary data.</text>
</comment>
<dbReference type="PANTHER" id="PTHR13966:SF5">
    <property type="entry name" value="ENDONUCLEASE G, MITOCHONDRIAL"/>
    <property type="match status" value="1"/>
</dbReference>
<dbReference type="Gene3D" id="3.40.570.10">
    <property type="entry name" value="Extracellular Endonuclease, subunit A"/>
    <property type="match status" value="1"/>
</dbReference>
<dbReference type="InterPro" id="IPR020821">
    <property type="entry name" value="ENPP1-3/EXOG-like_nuc-like"/>
</dbReference>
<evidence type="ECO:0000259" key="3">
    <source>
        <dbReference type="SMART" id="SM00477"/>
    </source>
</evidence>
<dbReference type="InterPro" id="IPR043504">
    <property type="entry name" value="Peptidase_S1_PA_chymotrypsin"/>
</dbReference>
<dbReference type="RefSeq" id="WP_194698032.1">
    <property type="nucleotide sequence ID" value="NZ_JADKPO010000034.1"/>
</dbReference>
<feature type="domain" description="ENPP1-3/EXOG-like endonuclease/phosphodiesterase" evidence="3">
    <location>
        <begin position="406"/>
        <end position="645"/>
    </location>
</feature>
<dbReference type="SUPFAM" id="SSF50494">
    <property type="entry name" value="Trypsin-like serine proteases"/>
    <property type="match status" value="1"/>
</dbReference>
<organism evidence="5 6">
    <name type="scientific">Nocardioides agariphilus</name>
    <dbReference type="NCBI Taxonomy" id="433664"/>
    <lineage>
        <taxon>Bacteria</taxon>
        <taxon>Bacillati</taxon>
        <taxon>Actinomycetota</taxon>
        <taxon>Actinomycetes</taxon>
        <taxon>Propionibacteriales</taxon>
        <taxon>Nocardioidaceae</taxon>
        <taxon>Nocardioides</taxon>
    </lineage>
</organism>